<protein>
    <submittedName>
        <fullName evidence="11">Tripartite ATP-independent periplasmic transporters, DctQ component</fullName>
    </submittedName>
</protein>
<gene>
    <name evidence="11" type="ORF">CBLFYP116_00572</name>
</gene>
<evidence type="ECO:0000256" key="4">
    <source>
        <dbReference type="ARBA" id="ARBA00022519"/>
    </source>
</evidence>
<feature type="transmembrane region" description="Helical" evidence="9">
    <location>
        <begin position="56"/>
        <end position="72"/>
    </location>
</feature>
<dbReference type="PANTHER" id="PTHR35011:SF2">
    <property type="entry name" value="2,3-DIKETO-L-GULONATE TRAP TRANSPORTER SMALL PERMEASE PROTEIN YIAM"/>
    <property type="match status" value="1"/>
</dbReference>
<dbReference type="GeneID" id="23111329"/>
<keyword evidence="5 9" id="KW-0812">Transmembrane</keyword>
<evidence type="ECO:0000256" key="1">
    <source>
        <dbReference type="ARBA" id="ARBA00004429"/>
    </source>
</evidence>
<dbReference type="InterPro" id="IPR055348">
    <property type="entry name" value="DctQ"/>
</dbReference>
<comment type="subcellular location">
    <subcellularLocation>
        <location evidence="1">Cell inner membrane</location>
        <topology evidence="1">Multi-pass membrane protein</topology>
    </subcellularLocation>
</comment>
<keyword evidence="4" id="KW-0997">Cell inner membrane</keyword>
<dbReference type="Pfam" id="PF04290">
    <property type="entry name" value="DctQ"/>
    <property type="match status" value="1"/>
</dbReference>
<comment type="similarity">
    <text evidence="8">Belongs to the TRAP transporter small permease family.</text>
</comment>
<evidence type="ECO:0000259" key="10">
    <source>
        <dbReference type="Pfam" id="PF04290"/>
    </source>
</evidence>
<evidence type="ECO:0000256" key="9">
    <source>
        <dbReference type="SAM" id="Phobius"/>
    </source>
</evidence>
<keyword evidence="2" id="KW-0813">Transport</keyword>
<feature type="domain" description="Tripartite ATP-independent periplasmic transporters DctQ component" evidence="10">
    <location>
        <begin position="31"/>
        <end position="161"/>
    </location>
</feature>
<reference evidence="11" key="1">
    <citation type="submission" date="2019-11" db="EMBL/GenBank/DDBJ databases">
        <authorList>
            <person name="Feng L."/>
        </authorList>
    </citation>
    <scope>NUCLEOTIDE SEQUENCE</scope>
    <source>
        <strain evidence="11">CbolteaeLFYP116</strain>
    </source>
</reference>
<dbReference type="GO" id="GO:0022857">
    <property type="term" value="F:transmembrane transporter activity"/>
    <property type="evidence" value="ECO:0007669"/>
    <property type="project" value="TreeGrafter"/>
</dbReference>
<evidence type="ECO:0000256" key="2">
    <source>
        <dbReference type="ARBA" id="ARBA00022448"/>
    </source>
</evidence>
<dbReference type="PANTHER" id="PTHR35011">
    <property type="entry name" value="2,3-DIKETO-L-GULONATE TRAP TRANSPORTER SMALL PERMEASE PROTEIN YIAM"/>
    <property type="match status" value="1"/>
</dbReference>
<evidence type="ECO:0000256" key="3">
    <source>
        <dbReference type="ARBA" id="ARBA00022475"/>
    </source>
</evidence>
<keyword evidence="3" id="KW-1003">Cell membrane</keyword>
<feature type="transmembrane region" description="Helical" evidence="9">
    <location>
        <begin position="20"/>
        <end position="44"/>
    </location>
</feature>
<keyword evidence="7 9" id="KW-0472">Membrane</keyword>
<evidence type="ECO:0000256" key="6">
    <source>
        <dbReference type="ARBA" id="ARBA00022989"/>
    </source>
</evidence>
<dbReference type="GO" id="GO:0005886">
    <property type="term" value="C:plasma membrane"/>
    <property type="evidence" value="ECO:0007669"/>
    <property type="project" value="UniProtKB-SubCell"/>
</dbReference>
<evidence type="ECO:0000313" key="11">
    <source>
        <dbReference type="EMBL" id="VYT57510.1"/>
    </source>
</evidence>
<name>A0A6N2XVE2_9FIRM</name>
<sequence length="183" mass="21258">MNKTYEKYKAFDKAFKKFELTFCALSILFVTFLVTLGIVLKNFFGFSFPWTEELCQYIMVWVACIGGVISVEKHEHVSVDIIYNMLPQKLHSYYRMILAVIATVFLAAFAYFSYLEVVSIKATARTSVTMPWFQMWWMYLGTMMGCGLMALEYFKTIFVLFKEGKIKAGDDTKDQDLSKLETM</sequence>
<evidence type="ECO:0000256" key="8">
    <source>
        <dbReference type="ARBA" id="ARBA00038436"/>
    </source>
</evidence>
<organism evidence="11">
    <name type="scientific">Enterocloster bolteae</name>
    <dbReference type="NCBI Taxonomy" id="208479"/>
    <lineage>
        <taxon>Bacteria</taxon>
        <taxon>Bacillati</taxon>
        <taxon>Bacillota</taxon>
        <taxon>Clostridia</taxon>
        <taxon>Lachnospirales</taxon>
        <taxon>Lachnospiraceae</taxon>
        <taxon>Enterocloster</taxon>
    </lineage>
</organism>
<dbReference type="InterPro" id="IPR007387">
    <property type="entry name" value="TRAP_DctQ"/>
</dbReference>
<dbReference type="RefSeq" id="WP_002573891.1">
    <property type="nucleotide sequence ID" value="NZ_BAABZS010000001.1"/>
</dbReference>
<dbReference type="GO" id="GO:0015740">
    <property type="term" value="P:C4-dicarboxylate transport"/>
    <property type="evidence" value="ECO:0007669"/>
    <property type="project" value="TreeGrafter"/>
</dbReference>
<proteinExistence type="inferred from homology"/>
<dbReference type="EMBL" id="CACRTF010000032">
    <property type="protein sequence ID" value="VYT57510.1"/>
    <property type="molecule type" value="Genomic_DNA"/>
</dbReference>
<feature type="transmembrane region" description="Helical" evidence="9">
    <location>
        <begin position="93"/>
        <end position="115"/>
    </location>
</feature>
<evidence type="ECO:0000256" key="5">
    <source>
        <dbReference type="ARBA" id="ARBA00022692"/>
    </source>
</evidence>
<keyword evidence="6 9" id="KW-1133">Transmembrane helix</keyword>
<accession>A0A6N2XVE2</accession>
<feature type="transmembrane region" description="Helical" evidence="9">
    <location>
        <begin position="135"/>
        <end position="154"/>
    </location>
</feature>
<dbReference type="AlphaFoldDB" id="A0A6N2XVE2"/>
<evidence type="ECO:0000256" key="7">
    <source>
        <dbReference type="ARBA" id="ARBA00023136"/>
    </source>
</evidence>